<dbReference type="Gene3D" id="1.10.510.10">
    <property type="entry name" value="Transferase(Phosphotransferase) domain 1"/>
    <property type="match status" value="1"/>
</dbReference>
<gene>
    <name evidence="12" type="primary">PID</name>
    <name evidence="12" type="ORF">QJS10_CPB22g00160</name>
</gene>
<protein>
    <recommendedName>
        <fullName evidence="2">non-specific serine/threonine protein kinase</fullName>
        <ecNumber evidence="2">2.7.11.1</ecNumber>
    </recommendedName>
</protein>
<feature type="compositionally biased region" description="Low complexity" evidence="10">
    <location>
        <begin position="13"/>
        <end position="23"/>
    </location>
</feature>
<dbReference type="Gene3D" id="3.30.200.20">
    <property type="entry name" value="Phosphorylase Kinase, domain 1"/>
    <property type="match status" value="1"/>
</dbReference>
<name>A0AAV9C1K8_ACOCL</name>
<dbReference type="GO" id="GO:0004674">
    <property type="term" value="F:protein serine/threonine kinase activity"/>
    <property type="evidence" value="ECO:0007669"/>
    <property type="project" value="UniProtKB-KW"/>
</dbReference>
<comment type="similarity">
    <text evidence="1">Belongs to the protein kinase superfamily. AGC Ser/Thr protein kinase family.</text>
</comment>
<dbReference type="Pfam" id="PF00069">
    <property type="entry name" value="Pkinase"/>
    <property type="match status" value="2"/>
</dbReference>
<keyword evidence="13" id="KW-1185">Reference proteome</keyword>
<proteinExistence type="inferred from homology"/>
<dbReference type="PROSITE" id="PS00108">
    <property type="entry name" value="PROTEIN_KINASE_ST"/>
    <property type="match status" value="1"/>
</dbReference>
<evidence type="ECO:0000256" key="7">
    <source>
        <dbReference type="ARBA" id="ARBA00022840"/>
    </source>
</evidence>
<comment type="catalytic activity">
    <reaction evidence="8">
        <text>L-threonyl-[protein] + ATP = O-phospho-L-threonyl-[protein] + ADP + H(+)</text>
        <dbReference type="Rhea" id="RHEA:46608"/>
        <dbReference type="Rhea" id="RHEA-COMP:11060"/>
        <dbReference type="Rhea" id="RHEA-COMP:11605"/>
        <dbReference type="ChEBI" id="CHEBI:15378"/>
        <dbReference type="ChEBI" id="CHEBI:30013"/>
        <dbReference type="ChEBI" id="CHEBI:30616"/>
        <dbReference type="ChEBI" id="CHEBI:61977"/>
        <dbReference type="ChEBI" id="CHEBI:456216"/>
        <dbReference type="EC" id="2.7.11.1"/>
    </reaction>
</comment>
<evidence type="ECO:0000256" key="2">
    <source>
        <dbReference type="ARBA" id="ARBA00012513"/>
    </source>
</evidence>
<dbReference type="SUPFAM" id="SSF56112">
    <property type="entry name" value="Protein kinase-like (PK-like)"/>
    <property type="match status" value="1"/>
</dbReference>
<dbReference type="EMBL" id="JAUJYO010000022">
    <property type="protein sequence ID" value="KAK1283015.1"/>
    <property type="molecule type" value="Genomic_DNA"/>
</dbReference>
<comment type="catalytic activity">
    <reaction evidence="9">
        <text>L-seryl-[protein] + ATP = O-phospho-L-seryl-[protein] + ADP + H(+)</text>
        <dbReference type="Rhea" id="RHEA:17989"/>
        <dbReference type="Rhea" id="RHEA-COMP:9863"/>
        <dbReference type="Rhea" id="RHEA-COMP:11604"/>
        <dbReference type="ChEBI" id="CHEBI:15378"/>
        <dbReference type="ChEBI" id="CHEBI:29999"/>
        <dbReference type="ChEBI" id="CHEBI:30616"/>
        <dbReference type="ChEBI" id="CHEBI:83421"/>
        <dbReference type="ChEBI" id="CHEBI:456216"/>
        <dbReference type="EC" id="2.7.11.1"/>
    </reaction>
</comment>
<keyword evidence="7" id="KW-0067">ATP-binding</keyword>
<evidence type="ECO:0000256" key="8">
    <source>
        <dbReference type="ARBA" id="ARBA00047899"/>
    </source>
</evidence>
<evidence type="ECO:0000256" key="1">
    <source>
        <dbReference type="ARBA" id="ARBA00009903"/>
    </source>
</evidence>
<evidence type="ECO:0000256" key="3">
    <source>
        <dbReference type="ARBA" id="ARBA00022527"/>
    </source>
</evidence>
<evidence type="ECO:0000313" key="13">
    <source>
        <dbReference type="Proteomes" id="UP001180020"/>
    </source>
</evidence>
<keyword evidence="3" id="KW-0723">Serine/threonine-protein kinase</keyword>
<dbReference type="SMART" id="SM00220">
    <property type="entry name" value="S_TKc"/>
    <property type="match status" value="1"/>
</dbReference>
<evidence type="ECO:0000256" key="9">
    <source>
        <dbReference type="ARBA" id="ARBA00048679"/>
    </source>
</evidence>
<reference evidence="12" key="1">
    <citation type="journal article" date="2023" name="Nat. Commun.">
        <title>Diploid and tetraploid genomes of Acorus and the evolution of monocots.</title>
        <authorList>
            <person name="Ma L."/>
            <person name="Liu K.W."/>
            <person name="Li Z."/>
            <person name="Hsiao Y.Y."/>
            <person name="Qi Y."/>
            <person name="Fu T."/>
            <person name="Tang G.D."/>
            <person name="Zhang D."/>
            <person name="Sun W.H."/>
            <person name="Liu D.K."/>
            <person name="Li Y."/>
            <person name="Chen G.Z."/>
            <person name="Liu X.D."/>
            <person name="Liao X.Y."/>
            <person name="Jiang Y.T."/>
            <person name="Yu X."/>
            <person name="Hao Y."/>
            <person name="Huang J."/>
            <person name="Zhao X.W."/>
            <person name="Ke S."/>
            <person name="Chen Y.Y."/>
            <person name="Wu W.L."/>
            <person name="Hsu J.L."/>
            <person name="Lin Y.F."/>
            <person name="Huang M.D."/>
            <person name="Li C.Y."/>
            <person name="Huang L."/>
            <person name="Wang Z.W."/>
            <person name="Zhao X."/>
            <person name="Zhong W.Y."/>
            <person name="Peng D.H."/>
            <person name="Ahmad S."/>
            <person name="Lan S."/>
            <person name="Zhang J.S."/>
            <person name="Tsai W.C."/>
            <person name="Van de Peer Y."/>
            <person name="Liu Z.J."/>
        </authorList>
    </citation>
    <scope>NUCLEOTIDE SEQUENCE</scope>
    <source>
        <strain evidence="12">CP</strain>
    </source>
</reference>
<accession>A0AAV9C1K8</accession>
<feature type="domain" description="Protein kinase" evidence="11">
    <location>
        <begin position="86"/>
        <end position="400"/>
    </location>
</feature>
<sequence length="436" mass="47844">MLSDDLSFDSDSDISTSSVSSSCCGGGDDLHNCCSISGLPSIDDLLLLPPSATTFNRPHRSSDLPYEAIRAAALKKGSDPLSLRDFVVHRRVGGGDIGAVYLCRLADGLGVSGSSSSSFQYAMKVVDVEAAAAKGKAERAETERRILGRLDHPFLPTLYARFDAPRYSCLVMEFCPGGDLHSLRYRQPGKRFSVDAARFYVAEVLLALEYLHMLGIIYRDLKPENVLIRSDGHIMLSDFDLSLQSHSIPTVDSLDLDDAPDAPVPTTCLPLSRLLLRRRRQTRRRFVAEPVAARSGSFVGTHEYVAPEVASGGCHGAGVDWWALGVFLYELIHGRTPFAGPTNRDTLRNIVRRTVAFPGTTDGPDYAAAKDLIIGLLSKDPNKRLGSERGAADVKSHAFFKGINFALVRSYEPPVVPNRVVRSKIERREPDRFDFF</sequence>
<evidence type="ECO:0000256" key="6">
    <source>
        <dbReference type="ARBA" id="ARBA00022777"/>
    </source>
</evidence>
<keyword evidence="4" id="KW-0808">Transferase</keyword>
<dbReference type="Proteomes" id="UP001180020">
    <property type="component" value="Unassembled WGS sequence"/>
</dbReference>
<dbReference type="InterPro" id="IPR008271">
    <property type="entry name" value="Ser/Thr_kinase_AS"/>
</dbReference>
<keyword evidence="5" id="KW-0547">Nucleotide-binding</keyword>
<dbReference type="AlphaFoldDB" id="A0AAV9C1K8"/>
<dbReference type="InterPro" id="IPR011009">
    <property type="entry name" value="Kinase-like_dom_sf"/>
</dbReference>
<evidence type="ECO:0000256" key="10">
    <source>
        <dbReference type="SAM" id="MobiDB-lite"/>
    </source>
</evidence>
<reference evidence="12" key="2">
    <citation type="submission" date="2023-06" db="EMBL/GenBank/DDBJ databases">
        <authorList>
            <person name="Ma L."/>
            <person name="Liu K.-W."/>
            <person name="Li Z."/>
            <person name="Hsiao Y.-Y."/>
            <person name="Qi Y."/>
            <person name="Fu T."/>
            <person name="Tang G."/>
            <person name="Zhang D."/>
            <person name="Sun W.-H."/>
            <person name="Liu D.-K."/>
            <person name="Li Y."/>
            <person name="Chen G.-Z."/>
            <person name="Liu X.-D."/>
            <person name="Liao X.-Y."/>
            <person name="Jiang Y.-T."/>
            <person name="Yu X."/>
            <person name="Hao Y."/>
            <person name="Huang J."/>
            <person name="Zhao X.-W."/>
            <person name="Ke S."/>
            <person name="Chen Y.-Y."/>
            <person name="Wu W.-L."/>
            <person name="Hsu J.-L."/>
            <person name="Lin Y.-F."/>
            <person name="Huang M.-D."/>
            <person name="Li C.-Y."/>
            <person name="Huang L."/>
            <person name="Wang Z.-W."/>
            <person name="Zhao X."/>
            <person name="Zhong W.-Y."/>
            <person name="Peng D.-H."/>
            <person name="Ahmad S."/>
            <person name="Lan S."/>
            <person name="Zhang J.-S."/>
            <person name="Tsai W.-C."/>
            <person name="Van De Peer Y."/>
            <person name="Liu Z.-J."/>
        </authorList>
    </citation>
    <scope>NUCLEOTIDE SEQUENCE</scope>
    <source>
        <strain evidence="12">CP</strain>
        <tissue evidence="12">Leaves</tissue>
    </source>
</reference>
<dbReference type="GO" id="GO:0005524">
    <property type="term" value="F:ATP binding"/>
    <property type="evidence" value="ECO:0007669"/>
    <property type="project" value="UniProtKB-KW"/>
</dbReference>
<dbReference type="PROSITE" id="PS50011">
    <property type="entry name" value="PROTEIN_KINASE_DOM"/>
    <property type="match status" value="1"/>
</dbReference>
<evidence type="ECO:0000256" key="5">
    <source>
        <dbReference type="ARBA" id="ARBA00022741"/>
    </source>
</evidence>
<dbReference type="FunFam" id="1.10.510.10:FF:000277">
    <property type="entry name" value="protein kinase PINOID"/>
    <property type="match status" value="1"/>
</dbReference>
<evidence type="ECO:0000313" key="12">
    <source>
        <dbReference type="EMBL" id="KAK1283015.1"/>
    </source>
</evidence>
<comment type="caution">
    <text evidence="12">The sequence shown here is derived from an EMBL/GenBank/DDBJ whole genome shotgun (WGS) entry which is preliminary data.</text>
</comment>
<evidence type="ECO:0000256" key="4">
    <source>
        <dbReference type="ARBA" id="ARBA00022679"/>
    </source>
</evidence>
<evidence type="ECO:0000259" key="11">
    <source>
        <dbReference type="PROSITE" id="PS50011"/>
    </source>
</evidence>
<feature type="compositionally biased region" description="Acidic residues" evidence="10">
    <location>
        <begin position="1"/>
        <end position="12"/>
    </location>
</feature>
<organism evidence="12 13">
    <name type="scientific">Acorus calamus</name>
    <name type="common">Sweet flag</name>
    <dbReference type="NCBI Taxonomy" id="4465"/>
    <lineage>
        <taxon>Eukaryota</taxon>
        <taxon>Viridiplantae</taxon>
        <taxon>Streptophyta</taxon>
        <taxon>Embryophyta</taxon>
        <taxon>Tracheophyta</taxon>
        <taxon>Spermatophyta</taxon>
        <taxon>Magnoliopsida</taxon>
        <taxon>Liliopsida</taxon>
        <taxon>Acoraceae</taxon>
        <taxon>Acorus</taxon>
    </lineage>
</organism>
<keyword evidence="6 12" id="KW-0418">Kinase</keyword>
<dbReference type="EC" id="2.7.11.1" evidence="2"/>
<dbReference type="InterPro" id="IPR000719">
    <property type="entry name" value="Prot_kinase_dom"/>
</dbReference>
<feature type="region of interest" description="Disordered" evidence="10">
    <location>
        <begin position="1"/>
        <end position="24"/>
    </location>
</feature>
<dbReference type="PANTHER" id="PTHR45637">
    <property type="entry name" value="FLIPPASE KINASE 1-RELATED"/>
    <property type="match status" value="1"/>
</dbReference>